<dbReference type="Proteomes" id="UP000789525">
    <property type="component" value="Unassembled WGS sequence"/>
</dbReference>
<organism evidence="1 2">
    <name type="scientific">Acaulospora colombiana</name>
    <dbReference type="NCBI Taxonomy" id="27376"/>
    <lineage>
        <taxon>Eukaryota</taxon>
        <taxon>Fungi</taxon>
        <taxon>Fungi incertae sedis</taxon>
        <taxon>Mucoromycota</taxon>
        <taxon>Glomeromycotina</taxon>
        <taxon>Glomeromycetes</taxon>
        <taxon>Diversisporales</taxon>
        <taxon>Acaulosporaceae</taxon>
        <taxon>Acaulospora</taxon>
    </lineage>
</organism>
<gene>
    <name evidence="1" type="ORF">ACOLOM_LOCUS13500</name>
</gene>
<proteinExistence type="predicted"/>
<protein>
    <submittedName>
        <fullName evidence="1">15862_t:CDS:1</fullName>
    </submittedName>
</protein>
<evidence type="ECO:0000313" key="2">
    <source>
        <dbReference type="Proteomes" id="UP000789525"/>
    </source>
</evidence>
<comment type="caution">
    <text evidence="1">The sequence shown here is derived from an EMBL/GenBank/DDBJ whole genome shotgun (WGS) entry which is preliminary data.</text>
</comment>
<feature type="non-terminal residue" evidence="1">
    <location>
        <position position="192"/>
    </location>
</feature>
<feature type="non-terminal residue" evidence="1">
    <location>
        <position position="1"/>
    </location>
</feature>
<accession>A0ACA9QW66</accession>
<reference evidence="1" key="1">
    <citation type="submission" date="2021-06" db="EMBL/GenBank/DDBJ databases">
        <authorList>
            <person name="Kallberg Y."/>
            <person name="Tangrot J."/>
            <person name="Rosling A."/>
        </authorList>
    </citation>
    <scope>NUCLEOTIDE SEQUENCE</scope>
    <source>
        <strain evidence="1">CL356</strain>
    </source>
</reference>
<sequence length="192" mass="21872">FYDEYSHSSLDFSIGGPSEIGQGFVDERSAEGLPSWLLSVMAASQPELGYVPTVSMTQTASHDWDSVELSHLPVAGPSGLSYQPQFSQTHIDLLIQEESGNAGAWKWSHTGMEVINNTFRRQLWFNNREVEPRLSQEDLFVQSRLVKLKSQSRFSCLFGYHQNRYYCRIPHQTEKGETCNESWKKPKDALAH</sequence>
<keyword evidence="2" id="KW-1185">Reference proteome</keyword>
<evidence type="ECO:0000313" key="1">
    <source>
        <dbReference type="EMBL" id="CAG8766891.1"/>
    </source>
</evidence>
<name>A0ACA9QW66_9GLOM</name>
<dbReference type="EMBL" id="CAJVPT010062406">
    <property type="protein sequence ID" value="CAG8766891.1"/>
    <property type="molecule type" value="Genomic_DNA"/>
</dbReference>